<evidence type="ECO:0000313" key="3">
    <source>
        <dbReference type="Proteomes" id="UP001214043"/>
    </source>
</evidence>
<dbReference type="RefSeq" id="WP_274495054.1">
    <property type="nucleotide sequence ID" value="NZ_CP118166.1"/>
</dbReference>
<accession>A0AAE9ZHS5</accession>
<sequence length="122" mass="13372">MLETIINDVTGIFRATFLSGDWIALVIAFGSVLVASIIMKRGTQIGSMTLLALVLFAIGGFLRGYFRGVPAEGATQGDRAVMQLESSWLHFMNLQAGTLLAYFIAFMFLILVLYGMRSVLSR</sequence>
<evidence type="ECO:0000313" key="2">
    <source>
        <dbReference type="EMBL" id="WDI33092.1"/>
    </source>
</evidence>
<dbReference type="EMBL" id="CP118166">
    <property type="protein sequence ID" value="WDI33092.1"/>
    <property type="molecule type" value="Genomic_DNA"/>
</dbReference>
<dbReference type="Proteomes" id="UP001214043">
    <property type="component" value="Chromosome"/>
</dbReference>
<keyword evidence="1" id="KW-0812">Transmembrane</keyword>
<name>A0AAE9ZHS5_9PROT</name>
<gene>
    <name evidence="2" type="ORF">PUV54_07770</name>
</gene>
<proteinExistence type="predicted"/>
<feature type="transmembrane region" description="Helical" evidence="1">
    <location>
        <begin position="45"/>
        <end position="66"/>
    </location>
</feature>
<protein>
    <submittedName>
        <fullName evidence="2">Uncharacterized protein</fullName>
    </submittedName>
</protein>
<feature type="transmembrane region" description="Helical" evidence="1">
    <location>
        <begin position="94"/>
        <end position="116"/>
    </location>
</feature>
<evidence type="ECO:0000256" key="1">
    <source>
        <dbReference type="SAM" id="Phobius"/>
    </source>
</evidence>
<organism evidence="2 3">
    <name type="scientific">Hyphococcus flavus</name>
    <dbReference type="NCBI Taxonomy" id="1866326"/>
    <lineage>
        <taxon>Bacteria</taxon>
        <taxon>Pseudomonadati</taxon>
        <taxon>Pseudomonadota</taxon>
        <taxon>Alphaproteobacteria</taxon>
        <taxon>Parvularculales</taxon>
        <taxon>Parvularculaceae</taxon>
        <taxon>Hyphococcus</taxon>
    </lineage>
</organism>
<keyword evidence="3" id="KW-1185">Reference proteome</keyword>
<dbReference type="KEGG" id="hfl:PUV54_07770"/>
<reference evidence="2" key="1">
    <citation type="submission" date="2023-02" db="EMBL/GenBank/DDBJ databases">
        <title>Genome sequence of Hyphococcus flavus.</title>
        <authorList>
            <person name="Rong J.-C."/>
            <person name="Zhao Q."/>
            <person name="Yi M."/>
            <person name="Wu J.-Y."/>
        </authorList>
    </citation>
    <scope>NUCLEOTIDE SEQUENCE</scope>
    <source>
        <strain evidence="2">MCCC 1K03223</strain>
    </source>
</reference>
<feature type="transmembrane region" description="Helical" evidence="1">
    <location>
        <begin position="12"/>
        <end position="38"/>
    </location>
</feature>
<dbReference type="AlphaFoldDB" id="A0AAE9ZHS5"/>
<keyword evidence="1" id="KW-1133">Transmembrane helix</keyword>
<keyword evidence="1" id="KW-0472">Membrane</keyword>